<feature type="compositionally biased region" description="Low complexity" evidence="1">
    <location>
        <begin position="253"/>
        <end position="272"/>
    </location>
</feature>
<feature type="compositionally biased region" description="Pro residues" evidence="1">
    <location>
        <begin position="308"/>
        <end position="320"/>
    </location>
</feature>
<organism evidence="2 3">
    <name type="scientific">Actinoalloteichus caeruleus DSM 43889</name>
    <dbReference type="NCBI Taxonomy" id="1120930"/>
    <lineage>
        <taxon>Bacteria</taxon>
        <taxon>Bacillati</taxon>
        <taxon>Actinomycetota</taxon>
        <taxon>Actinomycetes</taxon>
        <taxon>Pseudonocardiales</taxon>
        <taxon>Pseudonocardiaceae</taxon>
        <taxon>Actinoalloteichus</taxon>
        <taxon>Actinoalloteichus cyanogriseus</taxon>
    </lineage>
</organism>
<proteinExistence type="predicted"/>
<evidence type="ECO:0000256" key="1">
    <source>
        <dbReference type="SAM" id="MobiDB-lite"/>
    </source>
</evidence>
<feature type="compositionally biased region" description="Pro residues" evidence="1">
    <location>
        <begin position="241"/>
        <end position="252"/>
    </location>
</feature>
<protein>
    <submittedName>
        <fullName evidence="2">Uncharacterized protein</fullName>
    </submittedName>
</protein>
<reference evidence="2 3" key="2">
    <citation type="submission" date="2022-06" db="EMBL/GenBank/DDBJ databases">
        <title>Genomic Encyclopedia of Type Strains, Phase I: the one thousand microbial genomes (KMG-I) project.</title>
        <authorList>
            <person name="Kyrpides N."/>
        </authorList>
    </citation>
    <scope>NUCLEOTIDE SEQUENCE [LARGE SCALE GENOMIC DNA]</scope>
    <source>
        <strain evidence="2 3">DSM 43889</strain>
    </source>
</reference>
<feature type="compositionally biased region" description="Pro residues" evidence="1">
    <location>
        <begin position="273"/>
        <end position="294"/>
    </location>
</feature>
<accession>A0ABT1JM96</accession>
<sequence>MPQLVIMALVAVGSAIAAIVQRRRDRRLAAELSAWAAQHGWVYQPDDQRWVGRFQGPPFNRGFGRAARHVLVGRHRGWRVAAFQYVYKEKRGSGKNRRTVTITNLVACASAERRIPWPSLQIGREHFGHRLLNLFGGHDLRLESEDFNRTFRINTVDDKFAYDVLHPRTMEWMLADARAVRFPLRFENVDLVTWESGTLDLPRATSMLDYLVDFLERVPQFVWNDGGDGYHTPRTPGTSSGPPPAAPLPPPGIAGAPSSPAGPPHGAAGPAPSFDPPAAPATPPGWHPGHPAPGAPGAAHPGWSAPPAGSPGHPPHPPRW</sequence>
<gene>
    <name evidence="2" type="ORF">G443_003924</name>
</gene>
<reference evidence="2 3" key="1">
    <citation type="submission" date="2013-07" db="EMBL/GenBank/DDBJ databases">
        <authorList>
            <consortium name="DOE Joint Genome Institute"/>
            <person name="Reeve W."/>
            <person name="Huntemann M."/>
            <person name="Han J."/>
            <person name="Chen A."/>
            <person name="Kyrpides N."/>
            <person name="Mavromatis K."/>
            <person name="Markowitz V."/>
            <person name="Palaniappan K."/>
            <person name="Ivanova N."/>
            <person name="Schaumberg A."/>
            <person name="Pati A."/>
            <person name="Liolios K."/>
            <person name="Nordberg H.P."/>
            <person name="Cantor M.N."/>
            <person name="Hua S.X."/>
            <person name="Woyke T."/>
        </authorList>
    </citation>
    <scope>NUCLEOTIDE SEQUENCE [LARGE SCALE GENOMIC DNA]</scope>
    <source>
        <strain evidence="2 3">DSM 43889</strain>
    </source>
</reference>
<comment type="caution">
    <text evidence="2">The sequence shown here is derived from an EMBL/GenBank/DDBJ whole genome shotgun (WGS) entry which is preliminary data.</text>
</comment>
<feature type="compositionally biased region" description="Low complexity" evidence="1">
    <location>
        <begin position="295"/>
        <end position="307"/>
    </location>
</feature>
<dbReference type="Proteomes" id="UP000791080">
    <property type="component" value="Unassembled WGS sequence"/>
</dbReference>
<dbReference type="EMBL" id="AUBJ02000001">
    <property type="protein sequence ID" value="MCP2333654.1"/>
    <property type="molecule type" value="Genomic_DNA"/>
</dbReference>
<evidence type="ECO:0000313" key="2">
    <source>
        <dbReference type="EMBL" id="MCP2333654.1"/>
    </source>
</evidence>
<evidence type="ECO:0000313" key="3">
    <source>
        <dbReference type="Proteomes" id="UP000791080"/>
    </source>
</evidence>
<name>A0ABT1JM96_ACTCY</name>
<dbReference type="RefSeq" id="WP_051314097.1">
    <property type="nucleotide sequence ID" value="NZ_AUBJ02000001.1"/>
</dbReference>
<keyword evidence="3" id="KW-1185">Reference proteome</keyword>
<feature type="region of interest" description="Disordered" evidence="1">
    <location>
        <begin position="226"/>
        <end position="320"/>
    </location>
</feature>